<dbReference type="EMBL" id="JAGTXO010000030">
    <property type="protein sequence ID" value="KAG8460820.1"/>
    <property type="molecule type" value="Genomic_DNA"/>
</dbReference>
<protein>
    <submittedName>
        <fullName evidence="1">Uncharacterized protein</fullName>
    </submittedName>
</protein>
<dbReference type="SUPFAM" id="SSF63829">
    <property type="entry name" value="Calcium-dependent phosphotriesterase"/>
    <property type="match status" value="1"/>
</dbReference>
<dbReference type="AlphaFoldDB" id="A0A8J6C8Q0"/>
<sequence length="423" mass="46515">MSAETRPLARLKAAQFLRDRRTQWSVDGFFESLKDQVGLRDPMTGFFELKDPALRYVDLPPDTTFVESCCDNEAFSPFVYVPINTSAPRTTGLYAIDLAAPRGSHLKLLTTLPFASLFFGTKLTADGKLYICEYGPQMGQSGAILLVDLRANPGRWSRIATFADGYQPNDIAPLSSPYDGAMLRGTALNFLRQSGKETSKVFKLGAHGGEPIVFADGLRVLAGSVVVPADKALWVSELTQLVRVPLAPKNDRDWRRVEPFDQRMLADNLSVVDGSCVLKFPYYRAVSRIESAVFTNTRVASTLYDTLRAPCCAMLDRIDAPPLTAAPDRFEDVAYAAYDVRTGDIVNLKIDVEQKGFDGHVTHVEPYGRNLEGSRSACTANRPRARLSPSSPVVFVGLGVLPGRPLRSRPWRLVPVPQPAGES</sequence>
<comment type="caution">
    <text evidence="1">The sequence shown here is derived from an EMBL/GenBank/DDBJ whole genome shotgun (WGS) entry which is preliminary data.</text>
</comment>
<gene>
    <name evidence="1" type="ORF">KFE25_010875</name>
</gene>
<proteinExistence type="predicted"/>
<reference evidence="1" key="1">
    <citation type="submission" date="2021-05" db="EMBL/GenBank/DDBJ databases">
        <title>The genome of the haptophyte Pavlova lutheri (Diacronema luteri, Pavlovales) - a model for lipid biosynthesis in eukaryotic algae.</title>
        <authorList>
            <person name="Hulatt C.J."/>
            <person name="Posewitz M.C."/>
        </authorList>
    </citation>
    <scope>NUCLEOTIDE SEQUENCE</scope>
    <source>
        <strain evidence="1">NIVA-4/92</strain>
    </source>
</reference>
<keyword evidence="2" id="KW-1185">Reference proteome</keyword>
<organism evidence="1 2">
    <name type="scientific">Diacronema lutheri</name>
    <name type="common">Unicellular marine alga</name>
    <name type="synonym">Monochrysis lutheri</name>
    <dbReference type="NCBI Taxonomy" id="2081491"/>
    <lineage>
        <taxon>Eukaryota</taxon>
        <taxon>Haptista</taxon>
        <taxon>Haptophyta</taxon>
        <taxon>Pavlovophyceae</taxon>
        <taxon>Pavlovales</taxon>
        <taxon>Pavlovaceae</taxon>
        <taxon>Diacronema</taxon>
    </lineage>
</organism>
<name>A0A8J6C8Q0_DIALT</name>
<evidence type="ECO:0000313" key="2">
    <source>
        <dbReference type="Proteomes" id="UP000751190"/>
    </source>
</evidence>
<accession>A0A8J6C8Q0</accession>
<evidence type="ECO:0000313" key="1">
    <source>
        <dbReference type="EMBL" id="KAG8460820.1"/>
    </source>
</evidence>
<dbReference type="Proteomes" id="UP000751190">
    <property type="component" value="Unassembled WGS sequence"/>
</dbReference>